<proteinExistence type="predicted"/>
<reference evidence="5 6" key="1">
    <citation type="journal article" date="2016" name="Nat. Commun.">
        <title>Thousands of microbial genomes shed light on interconnected biogeochemical processes in an aquifer system.</title>
        <authorList>
            <person name="Anantharaman K."/>
            <person name="Brown C.T."/>
            <person name="Hug L.A."/>
            <person name="Sharon I."/>
            <person name="Castelle C.J."/>
            <person name="Probst A.J."/>
            <person name="Thomas B.C."/>
            <person name="Singh A."/>
            <person name="Wilkins M.J."/>
            <person name="Karaoz U."/>
            <person name="Brodie E.L."/>
            <person name="Williams K.H."/>
            <person name="Hubbard S.S."/>
            <person name="Banfield J.F."/>
        </authorList>
    </citation>
    <scope>NUCLEOTIDE SEQUENCE [LARGE SCALE GENOMIC DNA]</scope>
</reference>
<dbReference type="GO" id="GO:0009234">
    <property type="term" value="P:menaquinone biosynthetic process"/>
    <property type="evidence" value="ECO:0007669"/>
    <property type="project" value="UniProtKB-KW"/>
</dbReference>
<dbReference type="SUPFAM" id="SSF53335">
    <property type="entry name" value="S-adenosyl-L-methionine-dependent methyltransferases"/>
    <property type="match status" value="1"/>
</dbReference>
<organism evidence="5 6">
    <name type="scientific">Candidatus Muproteobacteria bacterium RIFCSPLOWO2_01_FULL_60_18</name>
    <dbReference type="NCBI Taxonomy" id="1817768"/>
    <lineage>
        <taxon>Bacteria</taxon>
        <taxon>Pseudomonadati</taxon>
        <taxon>Pseudomonadota</taxon>
        <taxon>Candidatus Muproteobacteria</taxon>
    </lineage>
</organism>
<dbReference type="PANTHER" id="PTHR43591:SF24">
    <property type="entry name" value="2-METHOXY-6-POLYPRENYL-1,4-BENZOQUINOL METHYLASE, MITOCHONDRIAL"/>
    <property type="match status" value="1"/>
</dbReference>
<keyword evidence="4" id="KW-0949">S-adenosyl-L-methionine</keyword>
<comment type="caution">
    <text evidence="5">The sequence shown here is derived from an EMBL/GenBank/DDBJ whole genome shotgun (WGS) entry which is preliminary data.</text>
</comment>
<dbReference type="PROSITE" id="PS51608">
    <property type="entry name" value="SAM_MT_UBIE"/>
    <property type="match status" value="1"/>
</dbReference>
<dbReference type="STRING" id="1817768.A3A87_02500"/>
<dbReference type="PANTHER" id="PTHR43591">
    <property type="entry name" value="METHYLTRANSFERASE"/>
    <property type="match status" value="1"/>
</dbReference>
<keyword evidence="1" id="KW-0474">Menaquinone biosynthesis</keyword>
<dbReference type="CDD" id="cd02440">
    <property type="entry name" value="AdoMet_MTases"/>
    <property type="match status" value="1"/>
</dbReference>
<dbReference type="InterPro" id="IPR004033">
    <property type="entry name" value="UbiE/COQ5_MeTrFase"/>
</dbReference>
<dbReference type="AlphaFoldDB" id="A0A1F6U5Y6"/>
<evidence type="ECO:0000256" key="2">
    <source>
        <dbReference type="ARBA" id="ARBA00022603"/>
    </source>
</evidence>
<evidence type="ECO:0000256" key="1">
    <source>
        <dbReference type="ARBA" id="ARBA00022428"/>
    </source>
</evidence>
<dbReference type="GO" id="GO:0032259">
    <property type="term" value="P:methylation"/>
    <property type="evidence" value="ECO:0007669"/>
    <property type="project" value="UniProtKB-KW"/>
</dbReference>
<protein>
    <recommendedName>
        <fullName evidence="7">Methyltransferase domain-containing protein</fullName>
    </recommendedName>
</protein>
<evidence type="ECO:0000313" key="5">
    <source>
        <dbReference type="EMBL" id="OGI52771.1"/>
    </source>
</evidence>
<evidence type="ECO:0008006" key="7">
    <source>
        <dbReference type="Google" id="ProtNLM"/>
    </source>
</evidence>
<dbReference type="InterPro" id="IPR029063">
    <property type="entry name" value="SAM-dependent_MTases_sf"/>
</dbReference>
<name>A0A1F6U5Y6_9PROT</name>
<dbReference type="Proteomes" id="UP000179037">
    <property type="component" value="Unassembled WGS sequence"/>
</dbReference>
<dbReference type="GO" id="GO:0008168">
    <property type="term" value="F:methyltransferase activity"/>
    <property type="evidence" value="ECO:0007669"/>
    <property type="project" value="UniProtKB-KW"/>
</dbReference>
<dbReference type="Gene3D" id="3.40.50.150">
    <property type="entry name" value="Vaccinia Virus protein VP39"/>
    <property type="match status" value="1"/>
</dbReference>
<accession>A0A1F6U5Y6</accession>
<evidence type="ECO:0000313" key="6">
    <source>
        <dbReference type="Proteomes" id="UP000179037"/>
    </source>
</evidence>
<dbReference type="Pfam" id="PF01209">
    <property type="entry name" value="Ubie_methyltran"/>
    <property type="match status" value="1"/>
</dbReference>
<evidence type="ECO:0000256" key="3">
    <source>
        <dbReference type="ARBA" id="ARBA00022679"/>
    </source>
</evidence>
<keyword evidence="2" id="KW-0489">Methyltransferase</keyword>
<keyword evidence="3" id="KW-0808">Transferase</keyword>
<dbReference type="EMBL" id="MFTC01000007">
    <property type="protein sequence ID" value="OGI52771.1"/>
    <property type="molecule type" value="Genomic_DNA"/>
</dbReference>
<evidence type="ECO:0000256" key="4">
    <source>
        <dbReference type="ARBA" id="ARBA00022691"/>
    </source>
</evidence>
<sequence>MSIKNNQPDWDKIAEKFDVWLPHIAPVGEVLLAALDAKPGERILDLASGTGEPALTLARRLKGHANILGIDTADGMVRVAQAKVVKERLTGISFRCMPAEQLTLEDNTFDRVLCRFGVMLFTDPLQGLKEMHRVLKPGGRFALAVWSTPETMPTLHWAYETFKSRLPEDLHPPLAKVTSMGAPGLLQDLLNEAGFSGFSVEPRAFNYQFRSFDDFWDTVEASDILKQQYDALPQSERGKIRDEVGRFARDFIHDGQLRIPHEYLVAAGSK</sequence>
<gene>
    <name evidence="5" type="ORF">A3A87_02500</name>
</gene>